<keyword evidence="3" id="KW-1185">Reference proteome</keyword>
<reference evidence="2" key="3">
    <citation type="submission" date="2018-05" db="EMBL/GenBank/DDBJ databases">
        <title>OgluRS3 (Oryza glumaepatula Reference Sequence Version 3).</title>
        <authorList>
            <person name="Zhang J."/>
            <person name="Kudrna D."/>
            <person name="Lee S."/>
            <person name="Talag J."/>
            <person name="Welchert J."/>
            <person name="Wing R.A."/>
        </authorList>
    </citation>
    <scope>NUCLEOTIDE SEQUENCE [LARGE SCALE GENOMIC DNA]</scope>
</reference>
<feature type="region of interest" description="Disordered" evidence="1">
    <location>
        <begin position="272"/>
        <end position="293"/>
    </location>
</feature>
<feature type="compositionally biased region" description="Basic and acidic residues" evidence="1">
    <location>
        <begin position="156"/>
        <end position="169"/>
    </location>
</feature>
<dbReference type="Gene3D" id="3.40.50.720">
    <property type="entry name" value="NAD(P)-binding Rossmann-like Domain"/>
    <property type="match status" value="1"/>
</dbReference>
<proteinExistence type="predicted"/>
<sequence length="534" mass="54996">MINPLGYRVNTGNWMDSGGHGGGPTGPGLNLSYLRPLGSRDRKSAVVNGRWTNRTAARRRHSPGPGGVAGSRGAGAVRVRRRDRATAQAAGRRRGDEVGYGAMGDGRRRVLAWRRLSERAQRGDRWGEELGTQCPKDKRKGEITDPDQQDAGKYPRQHEEEEQSRRNKDTCAVPSWAPAGGWGWDSRAGPGRHEVADGNTARTGPAHHHHGVPLVPAVISAHGEDELGDGRSVWAVSEVRRAWRRGGGRIVDSIGEVRTAARGGRSQLWVAEGARGRRRPPEAEANRAHGDARWAVGSSSSLWAHGDARGHHRHCSSSSELSRRAPSHLPAPGSATETGGRGSTEDVGVDGDRESRSTTLDPNASSVMTHGASVGGRACVGSSGGGHDSNNDGTLVPAPVPASLSSRQAAAAATRAAGRRGGEGRRLTGKVAVITGGASGIGRATAEEFIVPNNARGRGGARASSSSSGGGGGVDRGDEAVARIGGSHGDCRRLAGGGGGGGGVASASAGRKRAEAGRRRGGGGGRKAAAMAAA</sequence>
<feature type="compositionally biased region" description="Basic and acidic residues" evidence="1">
    <location>
        <begin position="119"/>
        <end position="128"/>
    </location>
</feature>
<dbReference type="Proteomes" id="UP000026961">
    <property type="component" value="Chromosome 1"/>
</dbReference>
<dbReference type="AlphaFoldDB" id="A0A0D9Y9F6"/>
<dbReference type="HOGENOM" id="CLU_510373_0_0_1"/>
<evidence type="ECO:0000256" key="1">
    <source>
        <dbReference type="SAM" id="MobiDB-lite"/>
    </source>
</evidence>
<feature type="region of interest" description="Disordered" evidence="1">
    <location>
        <begin position="305"/>
        <end position="400"/>
    </location>
</feature>
<name>A0A0D9Y9F6_9ORYZ</name>
<feature type="region of interest" description="Disordered" evidence="1">
    <location>
        <begin position="455"/>
        <end position="534"/>
    </location>
</feature>
<feature type="region of interest" description="Disordered" evidence="1">
    <location>
        <begin position="44"/>
        <end position="103"/>
    </location>
</feature>
<feature type="compositionally biased region" description="Basic and acidic residues" evidence="1">
    <location>
        <begin position="279"/>
        <end position="292"/>
    </location>
</feature>
<dbReference type="InterPro" id="IPR036291">
    <property type="entry name" value="NAD(P)-bd_dom_sf"/>
</dbReference>
<feature type="compositionally biased region" description="Polar residues" evidence="1">
    <location>
        <begin position="357"/>
        <end position="368"/>
    </location>
</feature>
<organism evidence="2">
    <name type="scientific">Oryza glumipatula</name>
    <dbReference type="NCBI Taxonomy" id="40148"/>
    <lineage>
        <taxon>Eukaryota</taxon>
        <taxon>Viridiplantae</taxon>
        <taxon>Streptophyta</taxon>
        <taxon>Embryophyta</taxon>
        <taxon>Tracheophyta</taxon>
        <taxon>Spermatophyta</taxon>
        <taxon>Magnoliopsida</taxon>
        <taxon>Liliopsida</taxon>
        <taxon>Poales</taxon>
        <taxon>Poaceae</taxon>
        <taxon>BOP clade</taxon>
        <taxon>Oryzoideae</taxon>
        <taxon>Oryzeae</taxon>
        <taxon>Oryzinae</taxon>
        <taxon>Oryza</taxon>
    </lineage>
</organism>
<feature type="compositionally biased region" description="Low complexity" evidence="1">
    <location>
        <begin position="371"/>
        <end position="381"/>
    </location>
</feature>
<feature type="compositionally biased region" description="Gly residues" evidence="1">
    <location>
        <begin position="64"/>
        <end position="73"/>
    </location>
</feature>
<dbReference type="Gramene" id="OGLUM01G20340.1">
    <property type="protein sequence ID" value="OGLUM01G20340.1"/>
    <property type="gene ID" value="OGLUM01G20340"/>
</dbReference>
<dbReference type="EnsemblPlants" id="OGLUM01G20340.1">
    <property type="protein sequence ID" value="OGLUM01G20340.1"/>
    <property type="gene ID" value="OGLUM01G20340"/>
</dbReference>
<feature type="compositionally biased region" description="Gly residues" evidence="1">
    <location>
        <begin position="495"/>
        <end position="504"/>
    </location>
</feature>
<evidence type="ECO:0000313" key="3">
    <source>
        <dbReference type="Proteomes" id="UP000026961"/>
    </source>
</evidence>
<evidence type="ECO:0000313" key="2">
    <source>
        <dbReference type="EnsemblPlants" id="OGLUM01G20340.1"/>
    </source>
</evidence>
<reference evidence="2" key="2">
    <citation type="submission" date="2015-04" db="UniProtKB">
        <authorList>
            <consortium name="EnsemblPlants"/>
        </authorList>
    </citation>
    <scope>IDENTIFICATION</scope>
</reference>
<accession>A0A0D9Y9F6</accession>
<dbReference type="SUPFAM" id="SSF51735">
    <property type="entry name" value="NAD(P)-binding Rossmann-fold domains"/>
    <property type="match status" value="1"/>
</dbReference>
<reference evidence="2" key="1">
    <citation type="submission" date="2013-08" db="EMBL/GenBank/DDBJ databases">
        <title>Oryza genome evolution.</title>
        <authorList>
            <person name="Wing R.A."/>
            <person name="Panaud O."/>
            <person name="Oliveira A.C."/>
        </authorList>
    </citation>
    <scope>NUCLEOTIDE SEQUENCE</scope>
</reference>
<feature type="region of interest" description="Disordered" evidence="1">
    <location>
        <begin position="119"/>
        <end position="211"/>
    </location>
</feature>
<protein>
    <submittedName>
        <fullName evidence="2">Uncharacterized protein</fullName>
    </submittedName>
</protein>